<protein>
    <submittedName>
        <fullName evidence="1">Uncharacterized protein</fullName>
    </submittedName>
</protein>
<reference evidence="1 2" key="1">
    <citation type="submission" date="2023-05" db="EMBL/GenBank/DDBJ databases">
        <title>Sequencing and Assembly of Streptomyces sp. NP73.</title>
        <authorList>
            <person name="Konwar A.N."/>
            <person name="Saikia K."/>
            <person name="Thakur D."/>
        </authorList>
    </citation>
    <scope>NUCLEOTIDE SEQUENCE [LARGE SCALE GENOMIC DNA]</scope>
    <source>
        <strain evidence="1 2">NP73</strain>
    </source>
</reference>
<gene>
    <name evidence="1" type="ORF">QEZ40_000128</name>
</gene>
<organism evidence="1 2">
    <name type="scientific">Streptomyces katrae</name>
    <dbReference type="NCBI Taxonomy" id="68223"/>
    <lineage>
        <taxon>Bacteria</taxon>
        <taxon>Bacillati</taxon>
        <taxon>Actinomycetota</taxon>
        <taxon>Actinomycetes</taxon>
        <taxon>Kitasatosporales</taxon>
        <taxon>Streptomycetaceae</taxon>
        <taxon>Streptomyces</taxon>
    </lineage>
</organism>
<keyword evidence="2" id="KW-1185">Reference proteome</keyword>
<dbReference type="RefSeq" id="WP_285340156.1">
    <property type="nucleotide sequence ID" value="NZ_JASITI010000001.1"/>
</dbReference>
<dbReference type="Proteomes" id="UP001223390">
    <property type="component" value="Unassembled WGS sequence"/>
</dbReference>
<name>A0ABT7GKZ7_9ACTN</name>
<comment type="caution">
    <text evidence="1">The sequence shown here is derived from an EMBL/GenBank/DDBJ whole genome shotgun (WGS) entry which is preliminary data.</text>
</comment>
<proteinExistence type="predicted"/>
<sequence length="146" mass="14976">MTVFRCAGCRTALTAELDEVPLPREGPLPYEAEVEGECPPRIPPGRFAYDPGPSAFSKVPHPTLKSHLAPGGPTGSIVIGPGDVRGMTPTTDPGTRGGCCGPDGLGGANMLCTGCSAALAIESADCWTVRQVVLDPRQVVADPPAP</sequence>
<evidence type="ECO:0000313" key="2">
    <source>
        <dbReference type="Proteomes" id="UP001223390"/>
    </source>
</evidence>
<evidence type="ECO:0000313" key="1">
    <source>
        <dbReference type="EMBL" id="MDK9494258.1"/>
    </source>
</evidence>
<dbReference type="EMBL" id="JASITI010000001">
    <property type="protein sequence ID" value="MDK9494258.1"/>
    <property type="molecule type" value="Genomic_DNA"/>
</dbReference>
<accession>A0ABT7GKZ7</accession>